<gene>
    <name evidence="2" type="ORF">ANN_28044</name>
</gene>
<evidence type="ECO:0000313" key="3">
    <source>
        <dbReference type="Proteomes" id="UP001148838"/>
    </source>
</evidence>
<dbReference type="Proteomes" id="UP001148838">
    <property type="component" value="Unassembled WGS sequence"/>
</dbReference>
<sequence>MLKNGKEELNAIWEEIRSLKATIKLTVADEIRKALPRPEQRPTRKDTRTTVIVENADAAQEKKRKKGSAPEPPSNETNIQLASEQTMLSESRSQENNSQDNENILRNAPSRMNGGEDAEDENADREGTWTEVVRRGRPQRPNIRGSKQVQDTNLKTADKLAWLYVGSLHPMTEKEGLIRYLQDNGITSDISCDQLNTRGTNNAFRVGINFSHLTRVNHPEFWPEGFLVRRYIFRRSGNAVLIPTNGIHQSEIRR</sequence>
<feature type="compositionally biased region" description="Polar residues" evidence="1">
    <location>
        <begin position="74"/>
        <end position="104"/>
    </location>
</feature>
<reference evidence="2 3" key="1">
    <citation type="journal article" date="2022" name="Allergy">
        <title>Genome assembly and annotation of Periplaneta americana reveal a comprehensive cockroach allergen profile.</title>
        <authorList>
            <person name="Wang L."/>
            <person name="Xiong Q."/>
            <person name="Saelim N."/>
            <person name="Wang L."/>
            <person name="Nong W."/>
            <person name="Wan A.T."/>
            <person name="Shi M."/>
            <person name="Liu X."/>
            <person name="Cao Q."/>
            <person name="Hui J.H.L."/>
            <person name="Sookrung N."/>
            <person name="Leung T.F."/>
            <person name="Tungtrongchitr A."/>
            <person name="Tsui S.K.W."/>
        </authorList>
    </citation>
    <scope>NUCLEOTIDE SEQUENCE [LARGE SCALE GENOMIC DNA]</scope>
    <source>
        <strain evidence="2">PWHHKU_190912</strain>
    </source>
</reference>
<comment type="caution">
    <text evidence="2">The sequence shown here is derived from an EMBL/GenBank/DDBJ whole genome shotgun (WGS) entry which is preliminary data.</text>
</comment>
<keyword evidence="3" id="KW-1185">Reference proteome</keyword>
<organism evidence="2 3">
    <name type="scientific">Periplaneta americana</name>
    <name type="common">American cockroach</name>
    <name type="synonym">Blatta americana</name>
    <dbReference type="NCBI Taxonomy" id="6978"/>
    <lineage>
        <taxon>Eukaryota</taxon>
        <taxon>Metazoa</taxon>
        <taxon>Ecdysozoa</taxon>
        <taxon>Arthropoda</taxon>
        <taxon>Hexapoda</taxon>
        <taxon>Insecta</taxon>
        <taxon>Pterygota</taxon>
        <taxon>Neoptera</taxon>
        <taxon>Polyneoptera</taxon>
        <taxon>Dictyoptera</taxon>
        <taxon>Blattodea</taxon>
        <taxon>Blattoidea</taxon>
        <taxon>Blattidae</taxon>
        <taxon>Blattinae</taxon>
        <taxon>Periplaneta</taxon>
    </lineage>
</organism>
<feature type="compositionally biased region" description="Basic and acidic residues" evidence="1">
    <location>
        <begin position="33"/>
        <end position="48"/>
    </location>
</feature>
<evidence type="ECO:0000256" key="1">
    <source>
        <dbReference type="SAM" id="MobiDB-lite"/>
    </source>
</evidence>
<protein>
    <submittedName>
        <fullName evidence="2">Uncharacterized protein</fullName>
    </submittedName>
</protein>
<feature type="region of interest" description="Disordered" evidence="1">
    <location>
        <begin position="33"/>
        <end position="151"/>
    </location>
</feature>
<dbReference type="EMBL" id="JAJSOF020000043">
    <property type="protein sequence ID" value="KAJ4425429.1"/>
    <property type="molecule type" value="Genomic_DNA"/>
</dbReference>
<accession>A0ABQ8RUL7</accession>
<evidence type="ECO:0000313" key="2">
    <source>
        <dbReference type="EMBL" id="KAJ4425429.1"/>
    </source>
</evidence>
<proteinExistence type="predicted"/>
<name>A0ABQ8RUL7_PERAM</name>
<feature type="compositionally biased region" description="Basic and acidic residues" evidence="1">
    <location>
        <begin position="124"/>
        <end position="134"/>
    </location>
</feature>